<reference evidence="2 3" key="1">
    <citation type="journal article" date="2016" name="Proc. Natl. Acad. Sci. U.S.A.">
        <title>Comparative genomics of biotechnologically important yeasts.</title>
        <authorList>
            <person name="Riley R."/>
            <person name="Haridas S."/>
            <person name="Wolfe K.H."/>
            <person name="Lopes M.R."/>
            <person name="Hittinger C.T."/>
            <person name="Goeker M."/>
            <person name="Salamov A.A."/>
            <person name="Wisecaver J.H."/>
            <person name="Long T.M."/>
            <person name="Calvey C.H."/>
            <person name="Aerts A.L."/>
            <person name="Barry K.W."/>
            <person name="Choi C."/>
            <person name="Clum A."/>
            <person name="Coughlan A.Y."/>
            <person name="Deshpande S."/>
            <person name="Douglass A.P."/>
            <person name="Hanson S.J."/>
            <person name="Klenk H.-P."/>
            <person name="LaButti K.M."/>
            <person name="Lapidus A."/>
            <person name="Lindquist E.A."/>
            <person name="Lipzen A.M."/>
            <person name="Meier-Kolthoff J.P."/>
            <person name="Ohm R.A."/>
            <person name="Otillar R.P."/>
            <person name="Pangilinan J.L."/>
            <person name="Peng Y."/>
            <person name="Rokas A."/>
            <person name="Rosa C.A."/>
            <person name="Scheuner C."/>
            <person name="Sibirny A.A."/>
            <person name="Slot J.C."/>
            <person name="Stielow J.B."/>
            <person name="Sun H."/>
            <person name="Kurtzman C.P."/>
            <person name="Blackwell M."/>
            <person name="Grigoriev I.V."/>
            <person name="Jeffries T.W."/>
        </authorList>
    </citation>
    <scope>NUCLEOTIDE SEQUENCE [LARGE SCALE GENOMIC DNA]</scope>
    <source>
        <strain evidence="3">ATCC 58044 / CBS 1984 / NCYC 433 / NRRL Y-366-8</strain>
    </source>
</reference>
<accession>A0A1E3P7L3</accession>
<keyword evidence="1" id="KW-0812">Transmembrane</keyword>
<keyword evidence="1" id="KW-0472">Membrane</keyword>
<proteinExistence type="predicted"/>
<dbReference type="InterPro" id="IPR020266">
    <property type="entry name" value="Tom6"/>
</dbReference>
<evidence type="ECO:0000313" key="3">
    <source>
        <dbReference type="Proteomes" id="UP000094112"/>
    </source>
</evidence>
<dbReference type="GeneID" id="30200515"/>
<name>A0A1E3P7L3_WICAA</name>
<feature type="transmembrane region" description="Helical" evidence="1">
    <location>
        <begin position="31"/>
        <end position="48"/>
    </location>
</feature>
<dbReference type="AlphaFoldDB" id="A0A1E3P7L3"/>
<sequence length="82" mass="9063">MSSVYARPGASAAPKKSEKESIYSKIVNNPSFPIIFNLGLFAAGIAFIQSPIMDAMAPHLIIGNEISVHNEYKLLMRKYHII</sequence>
<keyword evidence="1" id="KW-1133">Transmembrane helix</keyword>
<dbReference type="GO" id="GO:0030150">
    <property type="term" value="P:protein import into mitochondrial matrix"/>
    <property type="evidence" value="ECO:0007669"/>
    <property type="project" value="InterPro"/>
</dbReference>
<dbReference type="EMBL" id="KV454209">
    <property type="protein sequence ID" value="ODQ61348.1"/>
    <property type="molecule type" value="Genomic_DNA"/>
</dbReference>
<evidence type="ECO:0000313" key="2">
    <source>
        <dbReference type="EMBL" id="ODQ61348.1"/>
    </source>
</evidence>
<organism evidence="2 3">
    <name type="scientific">Wickerhamomyces anomalus (strain ATCC 58044 / CBS 1984 / NCYC 433 / NRRL Y-366-8)</name>
    <name type="common">Yeast</name>
    <name type="synonym">Hansenula anomala</name>
    <dbReference type="NCBI Taxonomy" id="683960"/>
    <lineage>
        <taxon>Eukaryota</taxon>
        <taxon>Fungi</taxon>
        <taxon>Dikarya</taxon>
        <taxon>Ascomycota</taxon>
        <taxon>Saccharomycotina</taxon>
        <taxon>Saccharomycetes</taxon>
        <taxon>Phaffomycetales</taxon>
        <taxon>Wickerhamomycetaceae</taxon>
        <taxon>Wickerhamomyces</taxon>
    </lineage>
</organism>
<dbReference type="Pfam" id="PF17112">
    <property type="entry name" value="Tom6"/>
    <property type="match status" value="1"/>
</dbReference>
<evidence type="ECO:0000256" key="1">
    <source>
        <dbReference type="SAM" id="Phobius"/>
    </source>
</evidence>
<keyword evidence="3" id="KW-1185">Reference proteome</keyword>
<dbReference type="OrthoDB" id="3991365at2759"/>
<gene>
    <name evidence="2" type="ORF">WICANDRAFT_61905</name>
</gene>
<protein>
    <submittedName>
        <fullName evidence="2">Uncharacterized protein</fullName>
    </submittedName>
</protein>
<dbReference type="RefSeq" id="XP_019040555.1">
    <property type="nucleotide sequence ID" value="XM_019183269.1"/>
</dbReference>
<dbReference type="Proteomes" id="UP000094112">
    <property type="component" value="Unassembled WGS sequence"/>
</dbReference>
<dbReference type="GO" id="GO:0005742">
    <property type="term" value="C:mitochondrial outer membrane translocase complex"/>
    <property type="evidence" value="ECO:0007669"/>
    <property type="project" value="InterPro"/>
</dbReference>